<keyword evidence="10" id="KW-0732">Signal</keyword>
<evidence type="ECO:0000256" key="15">
    <source>
        <dbReference type="ARBA" id="ARBA00030824"/>
    </source>
</evidence>
<keyword evidence="5" id="KW-1003">Cell membrane</keyword>
<evidence type="ECO:0000259" key="16">
    <source>
        <dbReference type="PROSITE" id="PS51034"/>
    </source>
</evidence>
<dbReference type="PRINTS" id="PR00023">
    <property type="entry name" value="ZPELLUCIDA"/>
</dbReference>
<evidence type="ECO:0000256" key="12">
    <source>
        <dbReference type="ARBA" id="ARBA00023136"/>
    </source>
</evidence>
<dbReference type="Pfam" id="PF23344">
    <property type="entry name" value="ZP-N"/>
    <property type="match status" value="1"/>
</dbReference>
<dbReference type="GO" id="GO:0031012">
    <property type="term" value="C:extracellular matrix"/>
    <property type="evidence" value="ECO:0007669"/>
    <property type="project" value="TreeGrafter"/>
</dbReference>
<evidence type="ECO:0000256" key="10">
    <source>
        <dbReference type="ARBA" id="ARBA00022729"/>
    </source>
</evidence>
<dbReference type="Pfam" id="PF00100">
    <property type="entry name" value="Zona_pellucida"/>
    <property type="match status" value="3"/>
</dbReference>
<dbReference type="InterPro" id="IPR042235">
    <property type="entry name" value="ZP-C_dom"/>
</dbReference>
<evidence type="ECO:0000313" key="17">
    <source>
        <dbReference type="EMBL" id="ROI15126.1"/>
    </source>
</evidence>
<dbReference type="InterPro" id="IPR055355">
    <property type="entry name" value="ZP-C"/>
</dbReference>
<evidence type="ECO:0000256" key="6">
    <source>
        <dbReference type="ARBA" id="ARBA00022525"/>
    </source>
</evidence>
<evidence type="ECO:0000256" key="2">
    <source>
        <dbReference type="ARBA" id="ARBA00004498"/>
    </source>
</evidence>
<dbReference type="PANTHER" id="PTHR11576">
    <property type="entry name" value="ZONA PELLUCIDA SPERM-BINDING PROTEIN 3"/>
    <property type="match status" value="1"/>
</dbReference>
<evidence type="ECO:0000313" key="18">
    <source>
        <dbReference type="Proteomes" id="UP000281406"/>
    </source>
</evidence>
<protein>
    <recommendedName>
        <fullName evidence="4">Zona pellucida sperm-binding protein 3</fullName>
    </recommendedName>
    <alternativeName>
        <fullName evidence="15">Zona pellucida glycoprotein 3</fullName>
    </alternativeName>
</protein>
<gene>
    <name evidence="17" type="ORF">DPX16_16972</name>
</gene>
<dbReference type="InterPro" id="IPR048290">
    <property type="entry name" value="ZP_chr"/>
</dbReference>
<name>A0A3N0XCL7_ANAGA</name>
<evidence type="ECO:0000256" key="11">
    <source>
        <dbReference type="ARBA" id="ARBA00022989"/>
    </source>
</evidence>
<evidence type="ECO:0000256" key="8">
    <source>
        <dbReference type="ARBA" id="ARBA00022685"/>
    </source>
</evidence>
<accession>A0A3N0XCL7</accession>
<keyword evidence="7" id="KW-0272">Extracellular matrix</keyword>
<dbReference type="Proteomes" id="UP000281406">
    <property type="component" value="Unassembled WGS sequence"/>
</dbReference>
<dbReference type="SMART" id="SM00241">
    <property type="entry name" value="ZP"/>
    <property type="match status" value="2"/>
</dbReference>
<comment type="similarity">
    <text evidence="3">Belongs to the ZP domain family. ZPC subfamily.</text>
</comment>
<dbReference type="GO" id="GO:2000344">
    <property type="term" value="P:positive regulation of acrosome reaction"/>
    <property type="evidence" value="ECO:0007669"/>
    <property type="project" value="TreeGrafter"/>
</dbReference>
<evidence type="ECO:0000256" key="5">
    <source>
        <dbReference type="ARBA" id="ARBA00022475"/>
    </source>
</evidence>
<feature type="domain" description="ZP" evidence="16">
    <location>
        <begin position="476"/>
        <end position="752"/>
    </location>
</feature>
<dbReference type="GO" id="GO:0005886">
    <property type="term" value="C:plasma membrane"/>
    <property type="evidence" value="ECO:0007669"/>
    <property type="project" value="UniProtKB-SubCell"/>
</dbReference>
<keyword evidence="11" id="KW-1133">Transmembrane helix</keyword>
<feature type="domain" description="ZP" evidence="16">
    <location>
        <begin position="84"/>
        <end position="345"/>
    </location>
</feature>
<comment type="subcellular location">
    <subcellularLocation>
        <location evidence="1">Cell membrane</location>
        <topology evidence="1">Single-pass type I membrane protein</topology>
    </subcellularLocation>
    <subcellularLocation>
        <location evidence="2">Secreted</location>
        <location evidence="2">Extracellular space</location>
        <location evidence="2">Extracellular matrix</location>
    </subcellularLocation>
</comment>
<dbReference type="InterPro" id="IPR001507">
    <property type="entry name" value="ZP_dom"/>
</dbReference>
<dbReference type="Gene3D" id="2.60.40.4100">
    <property type="entry name" value="Zona pellucida, ZP-C domain"/>
    <property type="match status" value="3"/>
</dbReference>
<dbReference type="InterPro" id="IPR055356">
    <property type="entry name" value="ZP-N"/>
</dbReference>
<keyword evidence="13" id="KW-1015">Disulfide bond</keyword>
<keyword evidence="9" id="KW-0812">Transmembrane</keyword>
<evidence type="ECO:0000256" key="3">
    <source>
        <dbReference type="ARBA" id="ARBA00006735"/>
    </source>
</evidence>
<keyword evidence="14" id="KW-0325">Glycoprotein</keyword>
<keyword evidence="8" id="KW-0165">Cleavage on pair of basic residues</keyword>
<keyword evidence="18" id="KW-1185">Reference proteome</keyword>
<dbReference type="PROSITE" id="PS51034">
    <property type="entry name" value="ZP_2"/>
    <property type="match status" value="2"/>
</dbReference>
<dbReference type="FunFam" id="2.60.40.4100:FF:000002">
    <property type="entry name" value="Zona pellucida sperm-binding protein 3"/>
    <property type="match status" value="3"/>
</dbReference>
<dbReference type="GO" id="GO:0035803">
    <property type="term" value="P:egg coat formation"/>
    <property type="evidence" value="ECO:0007669"/>
    <property type="project" value="TreeGrafter"/>
</dbReference>
<evidence type="ECO:0000256" key="13">
    <source>
        <dbReference type="ARBA" id="ARBA00023157"/>
    </source>
</evidence>
<comment type="caution">
    <text evidence="17">The sequence shown here is derived from an EMBL/GenBank/DDBJ whole genome shotgun (WGS) entry which is preliminary data.</text>
</comment>
<dbReference type="GO" id="GO:0032190">
    <property type="term" value="F:acrosin binding"/>
    <property type="evidence" value="ECO:0007669"/>
    <property type="project" value="TreeGrafter"/>
</dbReference>
<evidence type="ECO:0000256" key="1">
    <source>
        <dbReference type="ARBA" id="ARBA00004251"/>
    </source>
</evidence>
<dbReference type="OrthoDB" id="8880842at2759"/>
<sequence>MSLVPDNPVFAPQRFPAQFPVQTPAMTEFGKPSQDLMGVQSKELLQGPLVKLTWSFPSLPEEPQQPDIPFELPHPIPPNSVAAQCGENSVYVEVKEDFFGTGKPLISSAFTLGGCAATGEDPSAQVLIFESELHGCGSTSTVTEDGLVYTFNLIYTPQEASYGVPIVRSSGAVVGIECHYPRMHNVSSNALMPTWIPHASTKVAEEVFVLSLKLMTDDWIFERPSNQYFLGDFINLEASVRMYSHVPVRVFVDSCVATAVPDVTSVPRYSFIENNGCLVDAKLTGSRSHFMPRTQIDKLQFQLDAFRFQQSDSGLVYITCILKVAAASAPTGPEQKACSFSPNGWVSADDSDQVCGCCDSTCSIRSGSDQLLTDDWIFERPSNQYFLGDFINLEASVLMYSHVPVRVFVDSCVATAVPDVTSVPRYSFIENNGCLVDAKLTGSRSHFMPRTQIDKLQFQLDAFRFQQSDSGLVYITCILKVAAASAPTGPEQKACSFSPNGGLTRFYIRCMVDAKLTGSRSHFMPRTQGDKLQFQLDAFRFQQSNCGLVSEDELVYTFSLIYTPQEASYGGPIVRSSGAVVGIECHYPRVNDVSSNALIPTWVPYASTLIAEELLVFSLKLMTDDWRFERPSIQYFLGDFINFEASVRPYNHVPLRVFVDSCVATLIPDTSALPRYSFIENNGCLVDAKLTGSSSRFMPRTQIDKLQFQLEAFRFQQEISGLVYITCVLKVAAASNPTNVEQKACSLSANGWVSADEDDQVCGCCDATCGIRSGSDANLKDLRWEMASVGPIRVKDYGFGPM</sequence>
<evidence type="ECO:0000256" key="9">
    <source>
        <dbReference type="ARBA" id="ARBA00022692"/>
    </source>
</evidence>
<proteinExistence type="inferred from homology"/>
<evidence type="ECO:0000256" key="4">
    <source>
        <dbReference type="ARBA" id="ARBA00017980"/>
    </source>
</evidence>
<organism evidence="17 18">
    <name type="scientific">Anabarilius grahami</name>
    <name type="common">Kanglang fish</name>
    <name type="synonym">Barilius grahami</name>
    <dbReference type="NCBI Taxonomy" id="495550"/>
    <lineage>
        <taxon>Eukaryota</taxon>
        <taxon>Metazoa</taxon>
        <taxon>Chordata</taxon>
        <taxon>Craniata</taxon>
        <taxon>Vertebrata</taxon>
        <taxon>Euteleostomi</taxon>
        <taxon>Actinopterygii</taxon>
        <taxon>Neopterygii</taxon>
        <taxon>Teleostei</taxon>
        <taxon>Ostariophysi</taxon>
        <taxon>Cypriniformes</taxon>
        <taxon>Xenocyprididae</taxon>
        <taxon>Xenocypridinae</taxon>
        <taxon>Xenocypridinae incertae sedis</taxon>
        <taxon>Anabarilius</taxon>
    </lineage>
</organism>
<dbReference type="FunFam" id="2.60.40.3210:FF:000001">
    <property type="entry name" value="Zona pellucida sperm-binding protein 3"/>
    <property type="match status" value="1"/>
</dbReference>
<keyword evidence="6" id="KW-0964">Secreted</keyword>
<reference evidence="17 18" key="1">
    <citation type="submission" date="2018-10" db="EMBL/GenBank/DDBJ databases">
        <title>Genome assembly for a Yunnan-Guizhou Plateau 3E fish, Anabarilius grahami (Regan), and its evolutionary and genetic applications.</title>
        <authorList>
            <person name="Jiang W."/>
        </authorList>
    </citation>
    <scope>NUCLEOTIDE SEQUENCE [LARGE SCALE GENOMIC DNA]</scope>
    <source>
        <strain evidence="17">AG-KIZ</strain>
        <tissue evidence="17">Muscle</tissue>
    </source>
</reference>
<dbReference type="PANTHER" id="PTHR11576:SF2">
    <property type="entry name" value="ZONA PELLUCIDA SPERM-BINDING PROTEIN 3"/>
    <property type="match status" value="1"/>
</dbReference>
<dbReference type="EMBL" id="RJVU01080352">
    <property type="protein sequence ID" value="ROI15126.1"/>
    <property type="molecule type" value="Genomic_DNA"/>
</dbReference>
<dbReference type="AlphaFoldDB" id="A0A3N0XCL7"/>
<evidence type="ECO:0000256" key="14">
    <source>
        <dbReference type="ARBA" id="ARBA00023180"/>
    </source>
</evidence>
<keyword evidence="12" id="KW-0472">Membrane</keyword>
<dbReference type="GO" id="GO:0007339">
    <property type="term" value="P:binding of sperm to zona pellucida"/>
    <property type="evidence" value="ECO:0007669"/>
    <property type="project" value="TreeGrafter"/>
</dbReference>
<dbReference type="Gene3D" id="2.60.40.3210">
    <property type="entry name" value="Zona pellucida, ZP-N domain"/>
    <property type="match status" value="2"/>
</dbReference>
<evidence type="ECO:0000256" key="7">
    <source>
        <dbReference type="ARBA" id="ARBA00022530"/>
    </source>
</evidence>